<proteinExistence type="predicted"/>
<dbReference type="AlphaFoldDB" id="A0A939LX06"/>
<feature type="region of interest" description="Disordered" evidence="1">
    <location>
        <begin position="204"/>
        <end position="230"/>
    </location>
</feature>
<comment type="caution">
    <text evidence="3">The sequence shown here is derived from an EMBL/GenBank/DDBJ whole genome shotgun (WGS) entry which is preliminary data.</text>
</comment>
<feature type="domain" description="LytR/CpsA/Psr regulator C-terminal" evidence="2">
    <location>
        <begin position="85"/>
        <end position="169"/>
    </location>
</feature>
<evidence type="ECO:0000313" key="3">
    <source>
        <dbReference type="EMBL" id="MBO1752807.1"/>
    </source>
</evidence>
<evidence type="ECO:0000259" key="2">
    <source>
        <dbReference type="Pfam" id="PF13399"/>
    </source>
</evidence>
<accession>A0A939LX06</accession>
<protein>
    <submittedName>
        <fullName evidence="3">LytR C-terminal domain-containing protein</fullName>
    </submittedName>
</protein>
<dbReference type="RefSeq" id="WP_208056500.1">
    <property type="nucleotide sequence ID" value="NZ_JAGEMK010000008.1"/>
</dbReference>
<sequence length="230" mass="23871">MAASPAERERALRRRRRHERQAVVFGSLVAALAIGGLGSAAVYTGAMTVPFLDRDFTTPSPTPTAESLPSPCVPEGTLPVGYAGIELQVLNGAGTAGLARTVATQLGDRGFEQIELGNYPGTYRGETQIQFGQAGLEAAYTLAAHLEAPVLQLDQREGPGVDLVVGTEYTSLLDPAVVDLDPTVPLESVPSCVPLEDALLTAPAPMVSTSDEGEEAEGEEPADDGAEGEG</sequence>
<reference evidence="3" key="1">
    <citation type="submission" date="2021-03" db="EMBL/GenBank/DDBJ databases">
        <title>Actinotalea soli sp. nov., isolated from soil.</title>
        <authorList>
            <person name="Ping W."/>
            <person name="Zhang J."/>
        </authorList>
    </citation>
    <scope>NUCLEOTIDE SEQUENCE</scope>
    <source>
        <strain evidence="3">BY-33</strain>
    </source>
</reference>
<dbReference type="InterPro" id="IPR027381">
    <property type="entry name" value="LytR/CpsA/Psr_C"/>
</dbReference>
<feature type="compositionally biased region" description="Acidic residues" evidence="1">
    <location>
        <begin position="211"/>
        <end position="230"/>
    </location>
</feature>
<dbReference type="EMBL" id="JAGEMK010000008">
    <property type="protein sequence ID" value="MBO1752807.1"/>
    <property type="molecule type" value="Genomic_DNA"/>
</dbReference>
<gene>
    <name evidence="3" type="ORF">J4G33_13420</name>
</gene>
<name>A0A939LX06_9CELL</name>
<organism evidence="3 4">
    <name type="scientific">Actinotalea soli</name>
    <dbReference type="NCBI Taxonomy" id="2819234"/>
    <lineage>
        <taxon>Bacteria</taxon>
        <taxon>Bacillati</taxon>
        <taxon>Actinomycetota</taxon>
        <taxon>Actinomycetes</taxon>
        <taxon>Micrococcales</taxon>
        <taxon>Cellulomonadaceae</taxon>
        <taxon>Actinotalea</taxon>
    </lineage>
</organism>
<dbReference type="Gene3D" id="3.30.70.2390">
    <property type="match status" value="1"/>
</dbReference>
<evidence type="ECO:0000313" key="4">
    <source>
        <dbReference type="Proteomes" id="UP000664209"/>
    </source>
</evidence>
<evidence type="ECO:0000256" key="1">
    <source>
        <dbReference type="SAM" id="MobiDB-lite"/>
    </source>
</evidence>
<keyword evidence="4" id="KW-1185">Reference proteome</keyword>
<dbReference type="Proteomes" id="UP000664209">
    <property type="component" value="Unassembled WGS sequence"/>
</dbReference>
<dbReference type="Pfam" id="PF13399">
    <property type="entry name" value="LytR_C"/>
    <property type="match status" value="1"/>
</dbReference>